<dbReference type="SUPFAM" id="SSF55729">
    <property type="entry name" value="Acyl-CoA N-acyltransferases (Nat)"/>
    <property type="match status" value="1"/>
</dbReference>
<name>A0A1F4UG48_9BACT</name>
<dbReference type="GO" id="GO:0016747">
    <property type="term" value="F:acyltransferase activity, transferring groups other than amino-acyl groups"/>
    <property type="evidence" value="ECO:0007669"/>
    <property type="project" value="InterPro"/>
</dbReference>
<dbReference type="InterPro" id="IPR052564">
    <property type="entry name" value="N-acetyltrans/Recomb-assoc"/>
</dbReference>
<dbReference type="Pfam" id="PF13673">
    <property type="entry name" value="Acetyltransf_10"/>
    <property type="match status" value="1"/>
</dbReference>
<dbReference type="PROSITE" id="PS51186">
    <property type="entry name" value="GNAT"/>
    <property type="match status" value="1"/>
</dbReference>
<reference evidence="2 3" key="1">
    <citation type="journal article" date="2016" name="Nat. Commun.">
        <title>Thousands of microbial genomes shed light on interconnected biogeochemical processes in an aquifer system.</title>
        <authorList>
            <person name="Anantharaman K."/>
            <person name="Brown C.T."/>
            <person name="Hug L.A."/>
            <person name="Sharon I."/>
            <person name="Castelle C.J."/>
            <person name="Probst A.J."/>
            <person name="Thomas B.C."/>
            <person name="Singh A."/>
            <person name="Wilkins M.J."/>
            <person name="Karaoz U."/>
            <person name="Brodie E.L."/>
            <person name="Williams K.H."/>
            <person name="Hubbard S.S."/>
            <person name="Banfield J.F."/>
        </authorList>
    </citation>
    <scope>NUCLEOTIDE SEQUENCE [LARGE SCALE GENOMIC DNA]</scope>
</reference>
<dbReference type="CDD" id="cd04301">
    <property type="entry name" value="NAT_SF"/>
    <property type="match status" value="1"/>
</dbReference>
<comment type="caution">
    <text evidence="2">The sequence shown here is derived from an EMBL/GenBank/DDBJ whole genome shotgun (WGS) entry which is preliminary data.</text>
</comment>
<evidence type="ECO:0000259" key="1">
    <source>
        <dbReference type="PROSITE" id="PS51186"/>
    </source>
</evidence>
<protein>
    <recommendedName>
        <fullName evidence="1">N-acetyltransferase domain-containing protein</fullName>
    </recommendedName>
</protein>
<dbReference type="PANTHER" id="PTHR43451">
    <property type="entry name" value="ACETYLTRANSFERASE (GNAT) FAMILY PROTEIN"/>
    <property type="match status" value="1"/>
</dbReference>
<feature type="domain" description="N-acetyltransferase" evidence="1">
    <location>
        <begin position="1"/>
        <end position="156"/>
    </location>
</feature>
<organism evidence="2 3">
    <name type="scientific">candidate division WS6 bacterium RIFOXYB1_FULL_33_14</name>
    <dbReference type="NCBI Taxonomy" id="1817896"/>
    <lineage>
        <taxon>Bacteria</taxon>
        <taxon>Candidatus Dojkabacteria</taxon>
    </lineage>
</organism>
<dbReference type="InterPro" id="IPR016181">
    <property type="entry name" value="Acyl_CoA_acyltransferase"/>
</dbReference>
<gene>
    <name evidence="2" type="ORF">A2400_02720</name>
</gene>
<evidence type="ECO:0000313" key="3">
    <source>
        <dbReference type="Proteomes" id="UP000177434"/>
    </source>
</evidence>
<evidence type="ECO:0000313" key="2">
    <source>
        <dbReference type="EMBL" id="OGC43770.1"/>
    </source>
</evidence>
<dbReference type="Proteomes" id="UP000177434">
    <property type="component" value="Unassembled WGS sequence"/>
</dbReference>
<accession>A0A1F4UG48</accession>
<dbReference type="AlphaFoldDB" id="A0A1F4UG48"/>
<dbReference type="InterPro" id="IPR000182">
    <property type="entry name" value="GNAT_dom"/>
</dbReference>
<dbReference type="PANTHER" id="PTHR43451:SF1">
    <property type="entry name" value="ACETYLTRANSFERASE"/>
    <property type="match status" value="1"/>
</dbReference>
<sequence>MIKKLSPKTNKKYIKKVEDIHKQCVLENNSGYYNTKQIKEWLSTISYKNIKNQLDNTSWIIIEENSSILGFAQYSLEEKEIFQIQIDSQFQGKGYGKKLYKYIETDFIQNNITEISLFSTLNAVSFYKRIGFKIIKNIEFQLVTTSVQMVAMKKAI</sequence>
<dbReference type="Gene3D" id="3.40.630.30">
    <property type="match status" value="1"/>
</dbReference>
<proteinExistence type="predicted"/>
<dbReference type="EMBL" id="MEUN01000109">
    <property type="protein sequence ID" value="OGC43770.1"/>
    <property type="molecule type" value="Genomic_DNA"/>
</dbReference>